<reference evidence="3" key="1">
    <citation type="journal article" date="2019" name="Int. J. Syst. Evol. Microbiol.">
        <title>The Global Catalogue of Microorganisms (GCM) 10K type strain sequencing project: providing services to taxonomists for standard genome sequencing and annotation.</title>
        <authorList>
            <consortium name="The Broad Institute Genomics Platform"/>
            <consortium name="The Broad Institute Genome Sequencing Center for Infectious Disease"/>
            <person name="Wu L."/>
            <person name="Ma J."/>
        </authorList>
    </citation>
    <scope>NUCLEOTIDE SEQUENCE [LARGE SCALE GENOMIC DNA]</scope>
    <source>
        <strain evidence="3">CCUG 53519</strain>
    </source>
</reference>
<dbReference type="Proteomes" id="UP001597169">
    <property type="component" value="Unassembled WGS sequence"/>
</dbReference>
<name>A0ABW3PTM2_9BACL</name>
<dbReference type="SUPFAM" id="SSF51445">
    <property type="entry name" value="(Trans)glycosidases"/>
    <property type="match status" value="1"/>
</dbReference>
<organism evidence="2 3">
    <name type="scientific">Paenibacillus provencensis</name>
    <dbReference type="NCBI Taxonomy" id="441151"/>
    <lineage>
        <taxon>Bacteria</taxon>
        <taxon>Bacillati</taxon>
        <taxon>Bacillota</taxon>
        <taxon>Bacilli</taxon>
        <taxon>Bacillales</taxon>
        <taxon>Paenibacillaceae</taxon>
        <taxon>Paenibacillus</taxon>
    </lineage>
</organism>
<dbReference type="PANTHER" id="PTHR42767:SF1">
    <property type="entry name" value="ENDO-BETA-1,6-GALACTANASE-LIKE DOMAIN-CONTAINING PROTEIN"/>
    <property type="match status" value="1"/>
</dbReference>
<proteinExistence type="predicted"/>
<sequence length="468" mass="52451">MNKSIYEADTWIAPSSDAVRLKLQDAYEHFEGWGTSLAWWAHELGQWGNQSKLNEVLDLVFDLEQGLGLNIVRYNIGGGENPNMQKLRPGGDVPGFQPEPGVWDWEADTGQLNVLQGALKRGVNITEAFSNSPPYWMTISGSVTGAVEGGNNLREDQYDAFADYLTEVVLHYRDQWGIIFRTLNPLNEPSSNWWKKGNIQEGCHFTVDKQAEIIQKTANSLVQKGLIGTNISAADDNSIDETVKSLNNYDDNTLNVIAQINTHSYHGSSMEELRTLAKGHGKRLWMSEYGTGGTKPHHHEDMVSVQELAERIMLDLSIMQPSAWIYWQAVEDEGANNNWGFIHADFGGSEQYDITKQYYGMAHFSKFIRPGSLIIPTSDCRTLATYDKMSRQLVLVIRNERPAEDKAVELTHFNYPDTAVAQMYVTSPAHNLEKLDDMHVPANGQLTLNIGANSITTLVINEVALRES</sequence>
<evidence type="ECO:0000313" key="3">
    <source>
        <dbReference type="Proteomes" id="UP001597169"/>
    </source>
</evidence>
<dbReference type="InterPro" id="IPR039514">
    <property type="entry name" value="6GAL-like"/>
</dbReference>
<feature type="domain" description="Endo-beta-1,6-galactanase-like" evidence="1">
    <location>
        <begin position="18"/>
        <end position="257"/>
    </location>
</feature>
<comment type="caution">
    <text evidence="2">The sequence shown here is derived from an EMBL/GenBank/DDBJ whole genome shotgun (WGS) entry which is preliminary data.</text>
</comment>
<evidence type="ECO:0000313" key="2">
    <source>
        <dbReference type="EMBL" id="MFD1127673.1"/>
    </source>
</evidence>
<dbReference type="Pfam" id="PF14587">
    <property type="entry name" value="Glyco_hydr_30_2"/>
    <property type="match status" value="1"/>
</dbReference>
<dbReference type="RefSeq" id="WP_251581470.1">
    <property type="nucleotide sequence ID" value="NZ_JBHTKX010000001.1"/>
</dbReference>
<keyword evidence="2" id="KW-0378">Hydrolase</keyword>
<dbReference type="EMBL" id="JBHTKX010000001">
    <property type="protein sequence ID" value="MFD1127673.1"/>
    <property type="molecule type" value="Genomic_DNA"/>
</dbReference>
<evidence type="ECO:0000259" key="1">
    <source>
        <dbReference type="Pfam" id="PF14587"/>
    </source>
</evidence>
<accession>A0ABW3PTM2</accession>
<dbReference type="Gene3D" id="2.60.40.1180">
    <property type="entry name" value="Golgi alpha-mannosidase II"/>
    <property type="match status" value="1"/>
</dbReference>
<dbReference type="InterPro" id="IPR039743">
    <property type="entry name" value="6GAL/EXGAL"/>
</dbReference>
<dbReference type="PANTHER" id="PTHR42767">
    <property type="entry name" value="ENDO-BETA-1,6-GALACTANASE"/>
    <property type="match status" value="1"/>
</dbReference>
<dbReference type="InterPro" id="IPR017853">
    <property type="entry name" value="GH"/>
</dbReference>
<protein>
    <submittedName>
        <fullName evidence="2">Glycoside hydrolase</fullName>
    </submittedName>
</protein>
<dbReference type="Gene3D" id="3.20.20.80">
    <property type="entry name" value="Glycosidases"/>
    <property type="match status" value="1"/>
</dbReference>
<dbReference type="InterPro" id="IPR013780">
    <property type="entry name" value="Glyco_hydro_b"/>
</dbReference>
<gene>
    <name evidence="2" type="ORF">ACFQ3J_05715</name>
</gene>
<dbReference type="GO" id="GO:0016787">
    <property type="term" value="F:hydrolase activity"/>
    <property type="evidence" value="ECO:0007669"/>
    <property type="project" value="UniProtKB-KW"/>
</dbReference>
<keyword evidence="3" id="KW-1185">Reference proteome</keyword>